<feature type="domain" description="HTH araC/xylS-type" evidence="4">
    <location>
        <begin position="231"/>
        <end position="329"/>
    </location>
</feature>
<dbReference type="InterPro" id="IPR020449">
    <property type="entry name" value="Tscrpt_reg_AraC-type_HTH"/>
</dbReference>
<dbReference type="Pfam" id="PF12833">
    <property type="entry name" value="HTH_18"/>
    <property type="match status" value="1"/>
</dbReference>
<dbReference type="SMART" id="SM00342">
    <property type="entry name" value="HTH_ARAC"/>
    <property type="match status" value="1"/>
</dbReference>
<evidence type="ECO:0000256" key="1">
    <source>
        <dbReference type="ARBA" id="ARBA00023015"/>
    </source>
</evidence>
<dbReference type="Gene3D" id="1.10.10.60">
    <property type="entry name" value="Homeodomain-like"/>
    <property type="match status" value="1"/>
</dbReference>
<dbReference type="PROSITE" id="PS01124">
    <property type="entry name" value="HTH_ARAC_FAMILY_2"/>
    <property type="match status" value="1"/>
</dbReference>
<dbReference type="InterPro" id="IPR018060">
    <property type="entry name" value="HTH_AraC"/>
</dbReference>
<dbReference type="InterPro" id="IPR009057">
    <property type="entry name" value="Homeodomain-like_sf"/>
</dbReference>
<evidence type="ECO:0000256" key="2">
    <source>
        <dbReference type="ARBA" id="ARBA00023125"/>
    </source>
</evidence>
<proteinExistence type="predicted"/>
<dbReference type="InterPro" id="IPR035418">
    <property type="entry name" value="AraC-bd_2"/>
</dbReference>
<dbReference type="PANTHER" id="PTHR46796">
    <property type="entry name" value="HTH-TYPE TRANSCRIPTIONAL ACTIVATOR RHAS-RELATED"/>
    <property type="match status" value="1"/>
</dbReference>
<keyword evidence="6" id="KW-1185">Reference proteome</keyword>
<dbReference type="Pfam" id="PF14525">
    <property type="entry name" value="AraC_binding_2"/>
    <property type="match status" value="1"/>
</dbReference>
<dbReference type="EMBL" id="CP011409">
    <property type="protein sequence ID" value="AKZ65543.1"/>
    <property type="molecule type" value="Genomic_DNA"/>
</dbReference>
<dbReference type="PRINTS" id="PR00032">
    <property type="entry name" value="HTHARAC"/>
</dbReference>
<keyword evidence="3" id="KW-0804">Transcription</keyword>
<dbReference type="PANTHER" id="PTHR46796:SF6">
    <property type="entry name" value="ARAC SUBFAMILY"/>
    <property type="match status" value="1"/>
</dbReference>
<dbReference type="Proteomes" id="UP000063429">
    <property type="component" value="Chromosome"/>
</dbReference>
<reference evidence="6" key="1">
    <citation type="journal article" date="2015" name="Genome Announc.">
        <title>Complete Genome Sequence of Herbaspirillum hiltneri N3 (DSM 17495), Isolated from Surface-Sterilized Wheat Roots.</title>
        <authorList>
            <person name="Guizelini D."/>
            <person name="Saizaki P.M."/>
            <person name="Coimbra N.A."/>
            <person name="Weiss V.A."/>
            <person name="Faoro H."/>
            <person name="Sfeir M.Z."/>
            <person name="Baura V.A."/>
            <person name="Monteiro R.A."/>
            <person name="Chubatsu L.S."/>
            <person name="Souza E.M."/>
            <person name="Cruz L.M."/>
            <person name="Pedrosa F.O."/>
            <person name="Raittz R.T."/>
            <person name="Marchaukoski J.N."/>
            <person name="Steffens M.B."/>
        </authorList>
    </citation>
    <scope>NUCLEOTIDE SEQUENCE [LARGE SCALE GENOMIC DNA]</scope>
    <source>
        <strain evidence="6">N3</strain>
    </source>
</reference>
<dbReference type="SUPFAM" id="SSF46689">
    <property type="entry name" value="Homeodomain-like"/>
    <property type="match status" value="1"/>
</dbReference>
<accession>A0ABN4I341</accession>
<evidence type="ECO:0000313" key="6">
    <source>
        <dbReference type="Proteomes" id="UP000063429"/>
    </source>
</evidence>
<evidence type="ECO:0000259" key="4">
    <source>
        <dbReference type="PROSITE" id="PS01124"/>
    </source>
</evidence>
<dbReference type="PROSITE" id="PS00041">
    <property type="entry name" value="HTH_ARAC_FAMILY_1"/>
    <property type="match status" value="1"/>
</dbReference>
<keyword evidence="1" id="KW-0805">Transcription regulation</keyword>
<evidence type="ECO:0000256" key="3">
    <source>
        <dbReference type="ARBA" id="ARBA00023163"/>
    </source>
</evidence>
<organism evidence="5 6">
    <name type="scientific">Herbaspirillum hiltneri N3</name>
    <dbReference type="NCBI Taxonomy" id="1262470"/>
    <lineage>
        <taxon>Bacteria</taxon>
        <taxon>Pseudomonadati</taxon>
        <taxon>Pseudomonadota</taxon>
        <taxon>Betaproteobacteria</taxon>
        <taxon>Burkholderiales</taxon>
        <taxon>Oxalobacteraceae</taxon>
        <taxon>Herbaspirillum</taxon>
    </lineage>
</organism>
<name>A0ABN4I341_9BURK</name>
<dbReference type="InterPro" id="IPR050204">
    <property type="entry name" value="AraC_XylS_family_regulators"/>
</dbReference>
<gene>
    <name evidence="5" type="ORF">F506_20510</name>
</gene>
<evidence type="ECO:0000313" key="5">
    <source>
        <dbReference type="EMBL" id="AKZ65543.1"/>
    </source>
</evidence>
<protein>
    <submittedName>
        <fullName evidence="5">AraC family transcriptional regulator</fullName>
    </submittedName>
</protein>
<dbReference type="InterPro" id="IPR018062">
    <property type="entry name" value="HTH_AraC-typ_CS"/>
</dbReference>
<sequence length="336" mass="37679">MPLLLPAETAGITGFSHHYFSVAQQPLALQAQAWSERVSGLLDTPVSRTQRQQSFAGEMDSYVFKDMIYLDCRTDPLAQSRTLAKISRDNVRDFVFHVAVEGVMETLTEARRERKSMQFVPGILVLDMGQPMRMLRPTYAHVLAFFLPRATVEAKIADADSLHGKVLAYTSPLTRLLLARLMALSRDLRGMPAPAAEEAIRACVDLLLAAFGKRQRLDSSARAAAQSAMRSQIQRYVQARLYHKDLSPESVLRAFDLSRPTLYRMFESEGGLGTYIRNCRLREAAEELVGMRQTAVMEIAYGLGFSSASDFTRAFRRAYGMTPLDFRALGLDLRRA</sequence>
<keyword evidence="2" id="KW-0238">DNA-binding</keyword>